<dbReference type="OMA" id="SMHHINI"/>
<name>A0A151RZV3_CAJCA</name>
<organism evidence="3 4">
    <name type="scientific">Cajanus cajan</name>
    <name type="common">Pigeon pea</name>
    <name type="synonym">Cajanus indicus</name>
    <dbReference type="NCBI Taxonomy" id="3821"/>
    <lineage>
        <taxon>Eukaryota</taxon>
        <taxon>Viridiplantae</taxon>
        <taxon>Streptophyta</taxon>
        <taxon>Embryophyta</taxon>
        <taxon>Tracheophyta</taxon>
        <taxon>Spermatophyta</taxon>
        <taxon>Magnoliopsida</taxon>
        <taxon>eudicotyledons</taxon>
        <taxon>Gunneridae</taxon>
        <taxon>Pentapetalae</taxon>
        <taxon>rosids</taxon>
        <taxon>fabids</taxon>
        <taxon>Fabales</taxon>
        <taxon>Fabaceae</taxon>
        <taxon>Papilionoideae</taxon>
        <taxon>50 kb inversion clade</taxon>
        <taxon>NPAAA clade</taxon>
        <taxon>indigoferoid/millettioid clade</taxon>
        <taxon>Phaseoleae</taxon>
        <taxon>Cajanus</taxon>
    </lineage>
</organism>
<feature type="compositionally biased region" description="Low complexity" evidence="1">
    <location>
        <begin position="247"/>
        <end position="261"/>
    </location>
</feature>
<gene>
    <name evidence="3" type="ORF">KK1_030286</name>
</gene>
<evidence type="ECO:0000256" key="1">
    <source>
        <dbReference type="SAM" id="MobiDB-lite"/>
    </source>
</evidence>
<reference evidence="3" key="1">
    <citation type="journal article" date="2012" name="Nat. Biotechnol.">
        <title>Draft genome sequence of pigeonpea (Cajanus cajan), an orphan legume crop of resource-poor farmers.</title>
        <authorList>
            <person name="Varshney R.K."/>
            <person name="Chen W."/>
            <person name="Li Y."/>
            <person name="Bharti A.K."/>
            <person name="Saxena R.K."/>
            <person name="Schlueter J.A."/>
            <person name="Donoghue M.T."/>
            <person name="Azam S."/>
            <person name="Fan G."/>
            <person name="Whaley A.M."/>
            <person name="Farmer A.D."/>
            <person name="Sheridan J."/>
            <person name="Iwata A."/>
            <person name="Tuteja R."/>
            <person name="Penmetsa R.V."/>
            <person name="Wu W."/>
            <person name="Upadhyaya H.D."/>
            <person name="Yang S.P."/>
            <person name="Shah T."/>
            <person name="Saxena K.B."/>
            <person name="Michael T."/>
            <person name="McCombie W.R."/>
            <person name="Yang B."/>
            <person name="Zhang G."/>
            <person name="Yang H."/>
            <person name="Wang J."/>
            <person name="Spillane C."/>
            <person name="Cook D.R."/>
            <person name="May G.D."/>
            <person name="Xu X."/>
            <person name="Jackson S.A."/>
        </authorList>
    </citation>
    <scope>NUCLEOTIDE SEQUENCE [LARGE SCALE GENOMIC DNA]</scope>
</reference>
<feature type="domain" description="Retroviral polymerase SH3-like" evidence="2">
    <location>
        <begin position="345"/>
        <end position="396"/>
    </location>
</feature>
<dbReference type="PANTHER" id="PTHR47481">
    <property type="match status" value="1"/>
</dbReference>
<accession>A0A151RZV3</accession>
<keyword evidence="4" id="KW-1185">Reference proteome</keyword>
<dbReference type="Proteomes" id="UP000075243">
    <property type="component" value="Unassembled WGS sequence"/>
</dbReference>
<evidence type="ECO:0000313" key="4">
    <source>
        <dbReference type="Proteomes" id="UP000075243"/>
    </source>
</evidence>
<feature type="region of interest" description="Disordered" evidence="1">
    <location>
        <begin position="204"/>
        <end position="261"/>
    </location>
</feature>
<dbReference type="Gramene" id="C.cajan_26745.t">
    <property type="protein sequence ID" value="C.cajan_26745.t"/>
    <property type="gene ID" value="C.cajan_26745"/>
</dbReference>
<sequence>METSQYHSWATLFKVQAKVHSVLEHIIPPTNAAAITAYQTTKAADLPLWNRLDVFVLQWIYATISPDILTSILVADDSAERAWQRVADLFQDNKNSRAMYLETQFTNTCLTDFSSTSAYCNHLKSLADQLSNVGAPVSEQRLVLRLLAGLTEAYASFVTIMQQKDELPSFATTCSSLKMEETTLKERAARESGSTALLTVDEGFSSQPQHHNNNITLSQGRNNSNRGKKNNRGRGNNNRGGKGRRGGAWATGAGRGGAPQQQQYQTYPPYQHPFFNPWAGWAQPPCPYPAASWQPRPPRKAGILGSRPPQQAYNASVAPSNVGSTPTDINAAMHSLSLSQPDENTIHKLQARSTPCAFLGYPSHHRGYKCYDLSSGKIIISRHVIFDETQFPFSKIHDPSQVCQSHVPFISWTSKMPFYMVLSMKQFICINPWVLKIHLILIMFAC</sequence>
<dbReference type="PANTHER" id="PTHR47481:SF42">
    <property type="entry name" value="RHO GTPASE-ACTIVATING PROTEIN GACK-LIKE"/>
    <property type="match status" value="1"/>
</dbReference>
<dbReference type="InterPro" id="IPR057670">
    <property type="entry name" value="SH3_retrovirus"/>
</dbReference>
<proteinExistence type="predicted"/>
<evidence type="ECO:0000313" key="3">
    <source>
        <dbReference type="EMBL" id="KYP48091.1"/>
    </source>
</evidence>
<dbReference type="Pfam" id="PF25597">
    <property type="entry name" value="SH3_retrovirus"/>
    <property type="match status" value="1"/>
</dbReference>
<dbReference type="EMBL" id="KQ483509">
    <property type="protein sequence ID" value="KYP48091.1"/>
    <property type="molecule type" value="Genomic_DNA"/>
</dbReference>
<feature type="compositionally biased region" description="Polar residues" evidence="1">
    <location>
        <begin position="204"/>
        <end position="219"/>
    </location>
</feature>
<protein>
    <submittedName>
        <fullName evidence="3">Retrovirus-related Pol polyprotein from transposon TNT 1-94</fullName>
    </submittedName>
</protein>
<dbReference type="Pfam" id="PF14223">
    <property type="entry name" value="Retrotran_gag_2"/>
    <property type="match status" value="1"/>
</dbReference>
<evidence type="ECO:0000259" key="2">
    <source>
        <dbReference type="Pfam" id="PF25597"/>
    </source>
</evidence>
<dbReference type="AlphaFoldDB" id="A0A151RZV3"/>